<gene>
    <name evidence="2" type="ORF">GYMLUDRAFT_176576</name>
</gene>
<organism evidence="2 3">
    <name type="scientific">Collybiopsis luxurians FD-317 M1</name>
    <dbReference type="NCBI Taxonomy" id="944289"/>
    <lineage>
        <taxon>Eukaryota</taxon>
        <taxon>Fungi</taxon>
        <taxon>Dikarya</taxon>
        <taxon>Basidiomycota</taxon>
        <taxon>Agaricomycotina</taxon>
        <taxon>Agaricomycetes</taxon>
        <taxon>Agaricomycetidae</taxon>
        <taxon>Agaricales</taxon>
        <taxon>Marasmiineae</taxon>
        <taxon>Omphalotaceae</taxon>
        <taxon>Collybiopsis</taxon>
        <taxon>Collybiopsis luxurians</taxon>
    </lineage>
</organism>
<dbReference type="AlphaFoldDB" id="A0A0D0BYB1"/>
<dbReference type="HOGENOM" id="CLU_098000_0_0_1"/>
<keyword evidence="3" id="KW-1185">Reference proteome</keyword>
<dbReference type="Proteomes" id="UP000053593">
    <property type="component" value="Unassembled WGS sequence"/>
</dbReference>
<feature type="domain" description="DUF6593" evidence="1">
    <location>
        <begin position="50"/>
        <end position="190"/>
    </location>
</feature>
<dbReference type="Pfam" id="PF20236">
    <property type="entry name" value="DUF6593"/>
    <property type="match status" value="1"/>
</dbReference>
<accession>A0A0D0BYB1</accession>
<evidence type="ECO:0000313" key="3">
    <source>
        <dbReference type="Proteomes" id="UP000053593"/>
    </source>
</evidence>
<evidence type="ECO:0000313" key="2">
    <source>
        <dbReference type="EMBL" id="KIK54834.1"/>
    </source>
</evidence>
<reference evidence="2 3" key="1">
    <citation type="submission" date="2014-04" db="EMBL/GenBank/DDBJ databases">
        <title>Evolutionary Origins and Diversification of the Mycorrhizal Mutualists.</title>
        <authorList>
            <consortium name="DOE Joint Genome Institute"/>
            <consortium name="Mycorrhizal Genomics Consortium"/>
            <person name="Kohler A."/>
            <person name="Kuo A."/>
            <person name="Nagy L.G."/>
            <person name="Floudas D."/>
            <person name="Copeland A."/>
            <person name="Barry K.W."/>
            <person name="Cichocki N."/>
            <person name="Veneault-Fourrey C."/>
            <person name="LaButti K."/>
            <person name="Lindquist E.A."/>
            <person name="Lipzen A."/>
            <person name="Lundell T."/>
            <person name="Morin E."/>
            <person name="Murat C."/>
            <person name="Riley R."/>
            <person name="Ohm R."/>
            <person name="Sun H."/>
            <person name="Tunlid A."/>
            <person name="Henrissat B."/>
            <person name="Grigoriev I.V."/>
            <person name="Hibbett D.S."/>
            <person name="Martin F."/>
        </authorList>
    </citation>
    <scope>NUCLEOTIDE SEQUENCE [LARGE SCALE GENOMIC DNA]</scope>
    <source>
        <strain evidence="2 3">FD-317 M1</strain>
    </source>
</reference>
<dbReference type="InterPro" id="IPR046528">
    <property type="entry name" value="DUF6593"/>
</dbReference>
<protein>
    <recommendedName>
        <fullName evidence="1">DUF6593 domain-containing protein</fullName>
    </recommendedName>
</protein>
<dbReference type="OrthoDB" id="3191568at2759"/>
<sequence length="196" mass="21544">MNITNPYAQAGWAGSNGSAPLPSIYGALPFSSPSSGPSIYQFQFVSFSPDILNCTVLGPQSKPYFRLVDNAPSHNFTLLQDRDGKSLAVVEWRQSPGAVVEIRDIIRKQLVSSWLPLSADRKYRYMNALNRTFVWVPQNGNVGLYTYGTTTPELYARFVRAEGGVTLEITSTAIQIGLLESCVMAVALLQSGRFID</sequence>
<dbReference type="EMBL" id="KN834812">
    <property type="protein sequence ID" value="KIK54834.1"/>
    <property type="molecule type" value="Genomic_DNA"/>
</dbReference>
<name>A0A0D0BYB1_9AGAR</name>
<proteinExistence type="predicted"/>
<evidence type="ECO:0000259" key="1">
    <source>
        <dbReference type="Pfam" id="PF20236"/>
    </source>
</evidence>